<protein>
    <submittedName>
        <fullName evidence="3">Uncharacterized protein LOC111591910 isoform X1</fullName>
    </submittedName>
</protein>
<feature type="compositionally biased region" description="Acidic residues" evidence="1">
    <location>
        <begin position="1"/>
        <end position="11"/>
    </location>
</feature>
<feature type="region of interest" description="Disordered" evidence="1">
    <location>
        <begin position="133"/>
        <end position="167"/>
    </location>
</feature>
<proteinExistence type="predicted"/>
<evidence type="ECO:0000313" key="3">
    <source>
        <dbReference type="RefSeq" id="XP_023159598.1"/>
    </source>
</evidence>
<evidence type="ECO:0000256" key="1">
    <source>
        <dbReference type="SAM" id="MobiDB-lite"/>
    </source>
</evidence>
<feature type="region of interest" description="Disordered" evidence="1">
    <location>
        <begin position="60"/>
        <end position="117"/>
    </location>
</feature>
<gene>
    <name evidence="3" type="primary">LOC111591910</name>
</gene>
<feature type="compositionally biased region" description="Polar residues" evidence="1">
    <location>
        <begin position="143"/>
        <end position="156"/>
    </location>
</feature>
<dbReference type="AlphaFoldDB" id="A0A6J1L675"/>
<keyword evidence="2" id="KW-1185">Reference proteome</keyword>
<dbReference type="GeneID" id="111591910"/>
<feature type="region of interest" description="Disordered" evidence="1">
    <location>
        <begin position="1"/>
        <end position="38"/>
    </location>
</feature>
<dbReference type="Proteomes" id="UP000504633">
    <property type="component" value="Unplaced"/>
</dbReference>
<sequence>MQIQFADEDDMPPAYEAIPEYATPYRSPLPPSQQQQLPSTSIAAYATYATYATPVWRSTPHAAPISVPPTVVTVPPELPQRHIRDSQHNQMTSARNKSQLSSHHPSHTHNTSSRKETFKYLDGDASFAAMEHMDMRGAATLPPDSNSDHSGGSNETVKIDDMQYADA</sequence>
<reference evidence="3" key="1">
    <citation type="submission" date="2025-08" db="UniProtKB">
        <authorList>
            <consortium name="RefSeq"/>
        </authorList>
    </citation>
    <scope>IDENTIFICATION</scope>
    <source>
        <strain evidence="3">15085-1641.00</strain>
        <tissue evidence="3">Whole body</tissue>
    </source>
</reference>
<dbReference type="OrthoDB" id="8185041at2759"/>
<dbReference type="RefSeq" id="XP_023159598.1">
    <property type="nucleotide sequence ID" value="XM_023303830.2"/>
</dbReference>
<dbReference type="KEGG" id="dhe:111591910"/>
<accession>A0A6J1L675</accession>
<name>A0A6J1L675_DROHY</name>
<feature type="compositionally biased region" description="Polar residues" evidence="1">
    <location>
        <begin position="88"/>
        <end position="100"/>
    </location>
</feature>
<evidence type="ECO:0000313" key="2">
    <source>
        <dbReference type="Proteomes" id="UP000504633"/>
    </source>
</evidence>
<organism evidence="2 3">
    <name type="scientific">Drosophila hydei</name>
    <name type="common">Fruit fly</name>
    <dbReference type="NCBI Taxonomy" id="7224"/>
    <lineage>
        <taxon>Eukaryota</taxon>
        <taxon>Metazoa</taxon>
        <taxon>Ecdysozoa</taxon>
        <taxon>Arthropoda</taxon>
        <taxon>Hexapoda</taxon>
        <taxon>Insecta</taxon>
        <taxon>Pterygota</taxon>
        <taxon>Neoptera</taxon>
        <taxon>Endopterygota</taxon>
        <taxon>Diptera</taxon>
        <taxon>Brachycera</taxon>
        <taxon>Muscomorpha</taxon>
        <taxon>Ephydroidea</taxon>
        <taxon>Drosophilidae</taxon>
        <taxon>Drosophila</taxon>
    </lineage>
</organism>